<dbReference type="InterPro" id="IPR007817">
    <property type="entry name" value="Isocyanide_synthase_DIT1"/>
</dbReference>
<dbReference type="EMBL" id="KZ107841">
    <property type="protein sequence ID" value="OSS51041.1"/>
    <property type="molecule type" value="Genomic_DNA"/>
</dbReference>
<dbReference type="OMA" id="WAYGETL"/>
<keyword evidence="1" id="KW-0560">Oxidoreductase</keyword>
<feature type="domain" description="TauD/TfdA-like" evidence="2">
    <location>
        <begin position="381"/>
        <end position="632"/>
    </location>
</feature>
<evidence type="ECO:0000313" key="4">
    <source>
        <dbReference type="Proteomes" id="UP000193240"/>
    </source>
</evidence>
<evidence type="ECO:0000259" key="2">
    <source>
        <dbReference type="Pfam" id="PF02668"/>
    </source>
</evidence>
<gene>
    <name evidence="3" type="ORF">B5807_04493</name>
</gene>
<name>A0A1Y2M4Q4_EPING</name>
<dbReference type="STRING" id="105696.A0A1Y2M4Q4"/>
<protein>
    <recommendedName>
        <fullName evidence="2">TauD/TfdA-like domain-containing protein</fullName>
    </recommendedName>
</protein>
<sequence>MPLLFGTDDGTSDRDVTPHNLQTDAVKTSQLILEVILRYKSPLPKDAQDRSDEGTLKFFGLIYRAVKNSEPIRLVLPAFPFKSPNSSIKVLGTLPDKAEDIALAHLNGLCAAIEDLYPPGATLTIVSDGLVYNDLLGVPDYIVWSYGQAVRRLTETKGYTHLEFARLKDLLGIPSLRDASDAMTYAATASSIRLALMQRYSSFDWANMANESYAKDNENKRLVYCGYLKFLALDLASTYPVGPGRTKSAFKRGVEVIAKSMLKRGEAFARAVRENYPNHIRLSIHPSTGEDKISINILPVQKTVTPWHSAIAIRLDGTMLADQRATFEEDASMELVFEDGRPSHFRERSPLYEWGISAPVTFEPMYPCGVMIKPSAGSKALAIQDIDAQKVRQLAEQNSPVILRGFAQTKNRDAYVAKAYDLGVPTPWKFGLVLEVKDRGAEGQGLNNVLSQEWMPFHFDGIFKTEKHMRDDGSEYLVPKPPRFQFFAAVTPSPKNTGFTLFASSKLLFDNLPSDRTLVSLEKLTWEVKTSSFDASAIHDMPLVVAHPATGRPCLRYHERWPQEKTRFDSTEVTIEHGDGSMCDLLEALLHDRRVCYWHSWQEGDLIVNDNIAMLHTRSSFQAGVDRELWRIHFD</sequence>
<dbReference type="Proteomes" id="UP000193240">
    <property type="component" value="Unassembled WGS sequence"/>
</dbReference>
<dbReference type="SUPFAM" id="SSF51197">
    <property type="entry name" value="Clavaminate synthase-like"/>
    <property type="match status" value="1"/>
</dbReference>
<keyword evidence="4" id="KW-1185">Reference proteome</keyword>
<dbReference type="PANTHER" id="PTHR37285:SF5">
    <property type="entry name" value="SPORE WALL MATURATION PROTEIN DIT1"/>
    <property type="match status" value="1"/>
</dbReference>
<accession>A0A1Y2M4Q4</accession>
<dbReference type="Gene3D" id="3.60.130.10">
    <property type="entry name" value="Clavaminate synthase-like"/>
    <property type="match status" value="1"/>
</dbReference>
<organism evidence="3 4">
    <name type="scientific">Epicoccum nigrum</name>
    <name type="common">Soil fungus</name>
    <name type="synonym">Epicoccum purpurascens</name>
    <dbReference type="NCBI Taxonomy" id="105696"/>
    <lineage>
        <taxon>Eukaryota</taxon>
        <taxon>Fungi</taxon>
        <taxon>Dikarya</taxon>
        <taxon>Ascomycota</taxon>
        <taxon>Pezizomycotina</taxon>
        <taxon>Dothideomycetes</taxon>
        <taxon>Pleosporomycetidae</taxon>
        <taxon>Pleosporales</taxon>
        <taxon>Pleosporineae</taxon>
        <taxon>Didymellaceae</taxon>
        <taxon>Epicoccum</taxon>
    </lineage>
</organism>
<dbReference type="AlphaFoldDB" id="A0A1Y2M4Q4"/>
<dbReference type="InParanoid" id="A0A1Y2M4Q4"/>
<evidence type="ECO:0000256" key="1">
    <source>
        <dbReference type="ARBA" id="ARBA00023002"/>
    </source>
</evidence>
<proteinExistence type="predicted"/>
<dbReference type="InterPro" id="IPR042098">
    <property type="entry name" value="TauD-like_sf"/>
</dbReference>
<dbReference type="Pfam" id="PF05141">
    <property type="entry name" value="DIT1_PvcA"/>
    <property type="match status" value="1"/>
</dbReference>
<dbReference type="GO" id="GO:0016491">
    <property type="term" value="F:oxidoreductase activity"/>
    <property type="evidence" value="ECO:0007669"/>
    <property type="project" value="UniProtKB-KW"/>
</dbReference>
<dbReference type="PANTHER" id="PTHR37285">
    <property type="entry name" value="SPORE WALL MATURATION PROTEIN DIT1"/>
    <property type="match status" value="1"/>
</dbReference>
<dbReference type="Pfam" id="PF02668">
    <property type="entry name" value="TauD"/>
    <property type="match status" value="1"/>
</dbReference>
<dbReference type="InterPro" id="IPR003819">
    <property type="entry name" value="TauD/TfdA-like"/>
</dbReference>
<reference evidence="3 4" key="1">
    <citation type="journal article" date="2017" name="Genome Announc.">
        <title>Genome sequence of the saprophytic ascomycete Epicoccum nigrum ICMP 19927 strain isolated from New Zealand.</title>
        <authorList>
            <person name="Fokin M."/>
            <person name="Fleetwood D."/>
            <person name="Weir B.S."/>
            <person name="Villas-Boas S.G."/>
        </authorList>
    </citation>
    <scope>NUCLEOTIDE SEQUENCE [LARGE SCALE GENOMIC DNA]</scope>
    <source>
        <strain evidence="3 4">ICMP 19927</strain>
    </source>
</reference>
<evidence type="ECO:0000313" key="3">
    <source>
        <dbReference type="EMBL" id="OSS51041.1"/>
    </source>
</evidence>